<dbReference type="InterPro" id="IPR013525">
    <property type="entry name" value="ABC2_TM"/>
</dbReference>
<proteinExistence type="predicted"/>
<dbReference type="PANTHER" id="PTHR48041">
    <property type="entry name" value="ABC TRANSPORTER G FAMILY MEMBER 28"/>
    <property type="match status" value="1"/>
</dbReference>
<keyword evidence="9" id="KW-1185">Reference proteome</keyword>
<evidence type="ECO:0000313" key="9">
    <source>
        <dbReference type="Proteomes" id="UP001148838"/>
    </source>
</evidence>
<name>A0ABQ8S7D6_PERAM</name>
<comment type="caution">
    <text evidence="8">The sequence shown here is derived from an EMBL/GenBank/DDBJ whole genome shotgun (WGS) entry which is preliminary data.</text>
</comment>
<evidence type="ECO:0000256" key="2">
    <source>
        <dbReference type="ARBA" id="ARBA00022448"/>
    </source>
</evidence>
<reference evidence="8 9" key="1">
    <citation type="journal article" date="2022" name="Allergy">
        <title>Genome assembly and annotation of Periplaneta americana reveal a comprehensive cockroach allergen profile.</title>
        <authorList>
            <person name="Wang L."/>
            <person name="Xiong Q."/>
            <person name="Saelim N."/>
            <person name="Wang L."/>
            <person name="Nong W."/>
            <person name="Wan A.T."/>
            <person name="Shi M."/>
            <person name="Liu X."/>
            <person name="Cao Q."/>
            <person name="Hui J.H.L."/>
            <person name="Sookrung N."/>
            <person name="Leung T.F."/>
            <person name="Tungtrongchitr A."/>
            <person name="Tsui S.K.W."/>
        </authorList>
    </citation>
    <scope>NUCLEOTIDE SEQUENCE [LARGE SCALE GENOMIC DNA]</scope>
    <source>
        <strain evidence="8">PWHHKU_190912</strain>
    </source>
</reference>
<dbReference type="EMBL" id="JAJSOF020000033">
    <property type="protein sequence ID" value="KAJ4429958.1"/>
    <property type="molecule type" value="Genomic_DNA"/>
</dbReference>
<feature type="domain" description="ABC-2 type transporter transmembrane" evidence="7">
    <location>
        <begin position="165"/>
        <end position="274"/>
    </location>
</feature>
<evidence type="ECO:0000256" key="3">
    <source>
        <dbReference type="ARBA" id="ARBA00022692"/>
    </source>
</evidence>
<dbReference type="PANTHER" id="PTHR48041:SF118">
    <property type="entry name" value="ATP-BINDING CASSETTE TRANSPORTER (ABC TRANSPORTER) FAMILY G MEMBER 16"/>
    <property type="match status" value="1"/>
</dbReference>
<protein>
    <recommendedName>
        <fullName evidence="7">ABC-2 type transporter transmembrane domain-containing protein</fullName>
    </recommendedName>
</protein>
<dbReference type="Pfam" id="PF01061">
    <property type="entry name" value="ABC2_membrane"/>
    <property type="match status" value="1"/>
</dbReference>
<evidence type="ECO:0000259" key="7">
    <source>
        <dbReference type="Pfam" id="PF01061"/>
    </source>
</evidence>
<evidence type="ECO:0000256" key="6">
    <source>
        <dbReference type="SAM" id="Phobius"/>
    </source>
</evidence>
<keyword evidence="2" id="KW-0813">Transport</keyword>
<dbReference type="InterPro" id="IPR050352">
    <property type="entry name" value="ABCG_transporters"/>
</dbReference>
<gene>
    <name evidence="8" type="ORF">ANN_22162</name>
</gene>
<evidence type="ECO:0000256" key="1">
    <source>
        <dbReference type="ARBA" id="ARBA00004141"/>
    </source>
</evidence>
<feature type="transmembrane region" description="Helical" evidence="6">
    <location>
        <begin position="183"/>
        <end position="204"/>
    </location>
</feature>
<organism evidence="8 9">
    <name type="scientific">Periplaneta americana</name>
    <name type="common">American cockroach</name>
    <name type="synonym">Blatta americana</name>
    <dbReference type="NCBI Taxonomy" id="6978"/>
    <lineage>
        <taxon>Eukaryota</taxon>
        <taxon>Metazoa</taxon>
        <taxon>Ecdysozoa</taxon>
        <taxon>Arthropoda</taxon>
        <taxon>Hexapoda</taxon>
        <taxon>Insecta</taxon>
        <taxon>Pterygota</taxon>
        <taxon>Neoptera</taxon>
        <taxon>Polyneoptera</taxon>
        <taxon>Dictyoptera</taxon>
        <taxon>Blattodea</taxon>
        <taxon>Blattoidea</taxon>
        <taxon>Blattidae</taxon>
        <taxon>Blattinae</taxon>
        <taxon>Periplaneta</taxon>
    </lineage>
</organism>
<evidence type="ECO:0000256" key="4">
    <source>
        <dbReference type="ARBA" id="ARBA00022989"/>
    </source>
</evidence>
<keyword evidence="4 6" id="KW-1133">Transmembrane helix</keyword>
<keyword evidence="3 6" id="KW-0812">Transmembrane</keyword>
<keyword evidence="5 6" id="KW-0472">Membrane</keyword>
<accession>A0ABQ8S7D6</accession>
<sequence length="279" mass="31395">MFDDVYVLSEGQCIYNGPNDSLTKNLEEEGFHCPIFYNRADFGEQKRLWSVPGICGITSLIWGRSLSVPECIAGSISSSPLRAIEIASGQRGDKSKLIDKFNSKEVDIECQQEGDSVESKYLLLMHITSRLNPPQLSTAHNIKETAIVIEKDVHVASSYPQPLWRQFLILTKRSLLCTLRDKLCVWVRIVTHLVIGLLLGAVYYNIGNDASKVLSNVSCLFFFVLFLFSCNAMPGIMKIPFEIPVVLHEVLNNWYSLKAYFMSKLVADIPVQVCNIPNE</sequence>
<evidence type="ECO:0000256" key="5">
    <source>
        <dbReference type="ARBA" id="ARBA00023136"/>
    </source>
</evidence>
<comment type="subcellular location">
    <subcellularLocation>
        <location evidence="1">Membrane</location>
        <topology evidence="1">Multi-pass membrane protein</topology>
    </subcellularLocation>
</comment>
<dbReference type="Proteomes" id="UP001148838">
    <property type="component" value="Unassembled WGS sequence"/>
</dbReference>
<feature type="transmembrane region" description="Helical" evidence="6">
    <location>
        <begin position="210"/>
        <end position="228"/>
    </location>
</feature>
<evidence type="ECO:0000313" key="8">
    <source>
        <dbReference type="EMBL" id="KAJ4429958.1"/>
    </source>
</evidence>